<dbReference type="Pfam" id="PF01432">
    <property type="entry name" value="Peptidase_M3"/>
    <property type="match status" value="1"/>
</dbReference>
<gene>
    <name evidence="9" type="ORF">H0267_03275</name>
</gene>
<proteinExistence type="inferred from homology"/>
<dbReference type="Proteomes" id="UP000614490">
    <property type="component" value="Unassembled WGS sequence"/>
</dbReference>
<feature type="domain" description="Peptidase M3A/M3B catalytic" evidence="7">
    <location>
        <begin position="198"/>
        <end position="560"/>
    </location>
</feature>
<name>A0A931HU28_9BACI</name>
<evidence type="ECO:0000256" key="5">
    <source>
        <dbReference type="ARBA" id="ARBA00023049"/>
    </source>
</evidence>
<dbReference type="InterPro" id="IPR001567">
    <property type="entry name" value="Pept_M3A_M3B_dom"/>
</dbReference>
<evidence type="ECO:0000256" key="4">
    <source>
        <dbReference type="ARBA" id="ARBA00022833"/>
    </source>
</evidence>
<keyword evidence="1 6" id="KW-0645">Protease</keyword>
<dbReference type="InterPro" id="IPR042088">
    <property type="entry name" value="OligoPept_F_C"/>
</dbReference>
<evidence type="ECO:0000259" key="8">
    <source>
        <dbReference type="Pfam" id="PF08439"/>
    </source>
</evidence>
<dbReference type="GO" id="GO:0046872">
    <property type="term" value="F:metal ion binding"/>
    <property type="evidence" value="ECO:0007669"/>
    <property type="project" value="UniProtKB-UniRule"/>
</dbReference>
<keyword evidence="5 6" id="KW-0482">Metalloprotease</keyword>
<keyword evidence="10" id="KW-1185">Reference proteome</keyword>
<dbReference type="EMBL" id="JADZSC010000001">
    <property type="protein sequence ID" value="MBH0229226.1"/>
    <property type="molecule type" value="Genomic_DNA"/>
</dbReference>
<evidence type="ECO:0000259" key="7">
    <source>
        <dbReference type="Pfam" id="PF01432"/>
    </source>
</evidence>
<dbReference type="CDD" id="cd09607">
    <property type="entry name" value="M3B_PepF"/>
    <property type="match status" value="1"/>
</dbReference>
<keyword evidence="3 6" id="KW-0378">Hydrolase</keyword>
<dbReference type="AlphaFoldDB" id="A0A931HU28"/>
<sequence length="592" mass="68648">MKTAQSINWDLESIYPGGVQSKKLEDQLDDLSKKIPQLHKELESEHEVNELADIIQQIQEASSYALQIDEYCICLSSDDIKDTSAMVLMDRSNHLQSQIKQLILELEDQLNALSDPAWKRLLSLETMVPVRHYLMRLKEKAEDRLPKEVESAINRLSLNGFSGWEDHYEQWISQVEVEVNLEEGPQRLNANEAMIQAMLSNDRSVRKITSEAIEETCRKHESNVASMINHLAGYRLELYSMRGWSLRKELCDKNKITEHSLNSMMNALQNHKPYTQRFLERKARLLGIEQLSYYDMHTPVFHQQTKVTYDEAKKIIVEQFHTFSQDMGEFAEKAFEDGWIDAEPRKNKRFGAFCAAMPVEDESRILMSFEGNYQDVVTLAHELGHAYHNSILQKEPAFSQEQGTSLAETASTFTENLVLDAAIERAGTEEEKLSLLEMKITNAVKYTTLIPSMFDFELKFYESRMDAKISPEELCNLCKSSEQKWTNESLEGYDHYKWMTVPHLFDTQEPFYNIPYTIGYLFSNSLYSLSKHKEAFPDLYREVLRKTGVLSIDQLGEEILQYDLSNPDFWNESLSPLEEAIDLFLFKTNEYA</sequence>
<dbReference type="GO" id="GO:0006508">
    <property type="term" value="P:proteolysis"/>
    <property type="evidence" value="ECO:0007669"/>
    <property type="project" value="UniProtKB-KW"/>
</dbReference>
<evidence type="ECO:0000313" key="9">
    <source>
        <dbReference type="EMBL" id="MBH0229226.1"/>
    </source>
</evidence>
<evidence type="ECO:0000313" key="10">
    <source>
        <dbReference type="Proteomes" id="UP000614490"/>
    </source>
</evidence>
<organism evidence="9 10">
    <name type="scientific">Halobacillus yeomjeoni</name>
    <dbReference type="NCBI Taxonomy" id="311194"/>
    <lineage>
        <taxon>Bacteria</taxon>
        <taxon>Bacillati</taxon>
        <taxon>Bacillota</taxon>
        <taxon>Bacilli</taxon>
        <taxon>Bacillales</taxon>
        <taxon>Bacillaceae</taxon>
        <taxon>Halobacillus</taxon>
    </lineage>
</organism>
<evidence type="ECO:0000256" key="2">
    <source>
        <dbReference type="ARBA" id="ARBA00022723"/>
    </source>
</evidence>
<comment type="caution">
    <text evidence="9">The sequence shown here is derived from an EMBL/GenBank/DDBJ whole genome shotgun (WGS) entry which is preliminary data.</text>
</comment>
<dbReference type="RefSeq" id="WP_197315850.1">
    <property type="nucleotide sequence ID" value="NZ_JADZSC010000001.1"/>
</dbReference>
<comment type="similarity">
    <text evidence="6">Belongs to the peptidase M3 family.</text>
</comment>
<dbReference type="InterPro" id="IPR013647">
    <property type="entry name" value="OligopepF_N_dom"/>
</dbReference>
<dbReference type="Pfam" id="PF08439">
    <property type="entry name" value="Peptidase_M3_N"/>
    <property type="match status" value="1"/>
</dbReference>
<dbReference type="InterPro" id="IPR034006">
    <property type="entry name" value="M3B_PepF_2"/>
</dbReference>
<dbReference type="SUPFAM" id="SSF55486">
    <property type="entry name" value="Metalloproteases ('zincins'), catalytic domain"/>
    <property type="match status" value="1"/>
</dbReference>
<keyword evidence="2 6" id="KW-0479">Metal-binding</keyword>
<comment type="cofactor">
    <cofactor evidence="6">
        <name>Zn(2+)</name>
        <dbReference type="ChEBI" id="CHEBI:29105"/>
    </cofactor>
    <text evidence="6">Binds 1 zinc ion.</text>
</comment>
<accession>A0A931HU28</accession>
<protein>
    <submittedName>
        <fullName evidence="9">M3 family oligoendopeptidase</fullName>
    </submittedName>
</protein>
<evidence type="ECO:0000256" key="6">
    <source>
        <dbReference type="RuleBase" id="RU003435"/>
    </source>
</evidence>
<evidence type="ECO:0000256" key="3">
    <source>
        <dbReference type="ARBA" id="ARBA00022801"/>
    </source>
</evidence>
<evidence type="ECO:0000256" key="1">
    <source>
        <dbReference type="ARBA" id="ARBA00022670"/>
    </source>
</evidence>
<reference evidence="9 10" key="1">
    <citation type="journal article" date="2005" name="Int. J. Syst. Evol. Microbiol.">
        <title>Halobacillus yeomjeoni sp. nov., isolated from a marine solar saltern in Korea.</title>
        <authorList>
            <person name="Yoon J.H."/>
            <person name="Kang S.J."/>
            <person name="Lee C.H."/>
            <person name="Oh H.W."/>
            <person name="Oh T.K."/>
        </authorList>
    </citation>
    <scope>NUCLEOTIDE SEQUENCE [LARGE SCALE GENOMIC DNA]</scope>
    <source>
        <strain evidence="9 10">KCTC 3957</strain>
    </source>
</reference>
<dbReference type="Gene3D" id="1.20.140.70">
    <property type="entry name" value="Oligopeptidase f, N-terminal domain"/>
    <property type="match status" value="1"/>
</dbReference>
<dbReference type="GO" id="GO:0004222">
    <property type="term" value="F:metalloendopeptidase activity"/>
    <property type="evidence" value="ECO:0007669"/>
    <property type="project" value="InterPro"/>
</dbReference>
<dbReference type="Gene3D" id="1.10.1370.20">
    <property type="entry name" value="Oligoendopeptidase f, C-terminal domain"/>
    <property type="match status" value="1"/>
</dbReference>
<feature type="domain" description="Oligopeptidase F N-terminal" evidence="8">
    <location>
        <begin position="110"/>
        <end position="170"/>
    </location>
</feature>
<keyword evidence="4 6" id="KW-0862">Zinc</keyword>